<name>A0A6J1U3D4_9SAUR</name>
<evidence type="ECO:0000313" key="3">
    <source>
        <dbReference type="RefSeq" id="XP_026525271.1"/>
    </source>
</evidence>
<gene>
    <name evidence="3 4" type="primary">CUNH1orf131</name>
</gene>
<dbReference type="InterPro" id="IPR027973">
    <property type="entry name" value="FSAF1-like"/>
</dbReference>
<dbReference type="GO" id="GO:0005694">
    <property type="term" value="C:chromosome"/>
    <property type="evidence" value="ECO:0007669"/>
    <property type="project" value="Ensembl"/>
</dbReference>
<feature type="region of interest" description="Disordered" evidence="1">
    <location>
        <begin position="25"/>
        <end position="55"/>
    </location>
</feature>
<dbReference type="CTD" id="128061"/>
<feature type="region of interest" description="Disordered" evidence="1">
    <location>
        <begin position="256"/>
        <end position="303"/>
    </location>
</feature>
<evidence type="ECO:0000313" key="4">
    <source>
        <dbReference type="RefSeq" id="XP_026525272.1"/>
    </source>
</evidence>
<proteinExistence type="predicted"/>
<dbReference type="GeneTree" id="ENSGT00390000017022"/>
<dbReference type="InterPro" id="IPR052852">
    <property type="entry name" value="SSU_Processome_Comp"/>
</dbReference>
<dbReference type="PANTHER" id="PTHR28366:SF1">
    <property type="entry name" value="CHROMOSOME 1 OPEN READING FRAME 131"/>
    <property type="match status" value="1"/>
</dbReference>
<evidence type="ECO:0000256" key="1">
    <source>
        <dbReference type="SAM" id="MobiDB-lite"/>
    </source>
</evidence>
<evidence type="ECO:0000313" key="2">
    <source>
        <dbReference type="Proteomes" id="UP000504612"/>
    </source>
</evidence>
<dbReference type="GO" id="GO:0042274">
    <property type="term" value="P:ribosomal small subunit biogenesis"/>
    <property type="evidence" value="ECO:0007669"/>
    <property type="project" value="Ensembl"/>
</dbReference>
<dbReference type="RefSeq" id="XP_026525271.1">
    <property type="nucleotide sequence ID" value="XM_026669486.1"/>
</dbReference>
<reference evidence="3 4" key="1">
    <citation type="submission" date="2025-04" db="UniProtKB">
        <authorList>
            <consortium name="RefSeq"/>
        </authorList>
    </citation>
    <scope>IDENTIFICATION</scope>
</reference>
<dbReference type="GeneID" id="113413331"/>
<protein>
    <submittedName>
        <fullName evidence="3 4">Uncharacterized protein C1orf131 homolog</fullName>
    </submittedName>
</protein>
<feature type="compositionally biased region" description="Basic and acidic residues" evidence="1">
    <location>
        <begin position="262"/>
        <end position="275"/>
    </location>
</feature>
<dbReference type="PANTHER" id="PTHR28366">
    <property type="entry name" value="CHROMOSOME 1 OPEN READING FRAME 131"/>
    <property type="match status" value="1"/>
</dbReference>
<dbReference type="AlphaFoldDB" id="A0A6J1U3D4"/>
<dbReference type="GO" id="GO:0032040">
    <property type="term" value="C:small-subunit processome"/>
    <property type="evidence" value="ECO:0007669"/>
    <property type="project" value="Ensembl"/>
</dbReference>
<sequence length="327" mass="36064">MGAAILTATASARGQTSSGVVIAFGGKEGERQGKRSGMVGSAGGQSPSPKEDEKEDFAFAEGLLDTVLGSLYDFGESPPEKCKKKRNKKKHSQQITATVATSAISLVNPELGTSLGKNKNVSNFFDNLKDELASVNQKKCVSGSSSPHPLPFKSAQEEKATQVEVVTFLGRHTKKKAKLEIPGSDDLKAKMDAEEPCMDTQEFRLEKARLEVRRLGITGFTKKEQRVLEQERAVRLGAKPQKKEYVNYKILQEQIKGKQAAKKRENMTENKSDSLKRRKKKGHEERKSKKTTKPNILPTGRVGKFENGTLILQRCDIKKIKSSKSSK</sequence>
<keyword evidence="2" id="KW-1185">Reference proteome</keyword>
<dbReference type="KEGG" id="nss:113413331"/>
<dbReference type="Pfam" id="PF15375">
    <property type="entry name" value="FSAF1"/>
    <property type="match status" value="1"/>
</dbReference>
<dbReference type="RefSeq" id="XP_026525272.1">
    <property type="nucleotide sequence ID" value="XM_026669487.1"/>
</dbReference>
<accession>A0A6J1U3D4</accession>
<dbReference type="Proteomes" id="UP000504612">
    <property type="component" value="Unplaced"/>
</dbReference>
<organism evidence="2 3">
    <name type="scientific">Notechis scutatus</name>
    <name type="common">mainland tiger snake</name>
    <dbReference type="NCBI Taxonomy" id="8663"/>
    <lineage>
        <taxon>Eukaryota</taxon>
        <taxon>Metazoa</taxon>
        <taxon>Chordata</taxon>
        <taxon>Craniata</taxon>
        <taxon>Vertebrata</taxon>
        <taxon>Euteleostomi</taxon>
        <taxon>Lepidosauria</taxon>
        <taxon>Squamata</taxon>
        <taxon>Bifurcata</taxon>
        <taxon>Unidentata</taxon>
        <taxon>Episquamata</taxon>
        <taxon>Toxicofera</taxon>
        <taxon>Serpentes</taxon>
        <taxon>Colubroidea</taxon>
        <taxon>Elapidae</taxon>
        <taxon>Hydrophiinae</taxon>
        <taxon>Notechis</taxon>
    </lineage>
</organism>